<dbReference type="SUPFAM" id="SSF54862">
    <property type="entry name" value="4Fe-4S ferredoxins"/>
    <property type="match status" value="1"/>
</dbReference>
<gene>
    <name evidence="9" type="ORF">METZ01_LOCUS145287</name>
</gene>
<evidence type="ECO:0000256" key="3">
    <source>
        <dbReference type="ARBA" id="ARBA00022485"/>
    </source>
</evidence>
<dbReference type="GO" id="GO:0051539">
    <property type="term" value="F:4 iron, 4 sulfur cluster binding"/>
    <property type="evidence" value="ECO:0007669"/>
    <property type="project" value="UniProtKB-KW"/>
</dbReference>
<sequence length="204" mass="23740">MKVDRTKLTWWERLYIPSILNGFKVTMRHFFSWKRSKVYGDKQKSYRAKTTMQYPEEKWDVPTGYRGAPYLVKDVDNNTKCVSCQLCEFVCPPRAIRITPPGGGGVVEREGAEKMPDEFEIDMLRCIYCGYCQEVCPEEAIYLLKDYAITGESREELIYDKEKLLELGGADKRAYDHHAQDGVAEGVKKWETKMREASEQPKFH</sequence>
<dbReference type="PANTHER" id="PTHR10849">
    <property type="entry name" value="NADH DEHYDROGENASE UBIQUINONE IRON-SULFUR PROTEIN 8, MITOCHONDRIAL"/>
    <property type="match status" value="1"/>
</dbReference>
<proteinExistence type="inferred from homology"/>
<dbReference type="InterPro" id="IPR010226">
    <property type="entry name" value="NADH_quinone_OxRdtase_chainI"/>
</dbReference>
<dbReference type="InterPro" id="IPR017896">
    <property type="entry name" value="4Fe4S_Fe-S-bd"/>
</dbReference>
<evidence type="ECO:0000256" key="2">
    <source>
        <dbReference type="ARBA" id="ARBA00010277"/>
    </source>
</evidence>
<keyword evidence="5" id="KW-1278">Translocase</keyword>
<dbReference type="EMBL" id="UINC01022559">
    <property type="protein sequence ID" value="SVA92433.1"/>
    <property type="molecule type" value="Genomic_DNA"/>
</dbReference>
<dbReference type="GO" id="GO:0009060">
    <property type="term" value="P:aerobic respiration"/>
    <property type="evidence" value="ECO:0007669"/>
    <property type="project" value="TreeGrafter"/>
</dbReference>
<keyword evidence="3" id="KW-0004">4Fe-4S</keyword>
<name>A0A381ZUK8_9ZZZZ</name>
<dbReference type="GO" id="GO:0016020">
    <property type="term" value="C:membrane"/>
    <property type="evidence" value="ECO:0007669"/>
    <property type="project" value="InterPro"/>
</dbReference>
<dbReference type="InterPro" id="IPR017900">
    <property type="entry name" value="4Fe4S_Fe_S_CS"/>
</dbReference>
<dbReference type="GO" id="GO:0003954">
    <property type="term" value="F:NADH dehydrogenase activity"/>
    <property type="evidence" value="ECO:0007669"/>
    <property type="project" value="TreeGrafter"/>
</dbReference>
<keyword evidence="7" id="KW-0411">Iron-sulfur</keyword>
<comment type="similarity">
    <text evidence="2">Belongs to the complex I 23 kDa subunit family.</text>
</comment>
<protein>
    <recommendedName>
        <fullName evidence="8">4Fe-4S ferredoxin-type domain-containing protein</fullName>
    </recommendedName>
</protein>
<dbReference type="PROSITE" id="PS51379">
    <property type="entry name" value="4FE4S_FER_2"/>
    <property type="match status" value="2"/>
</dbReference>
<dbReference type="Pfam" id="PF12838">
    <property type="entry name" value="Fer4_7"/>
    <property type="match status" value="1"/>
</dbReference>
<evidence type="ECO:0000256" key="1">
    <source>
        <dbReference type="ARBA" id="ARBA00001966"/>
    </source>
</evidence>
<evidence type="ECO:0000256" key="7">
    <source>
        <dbReference type="ARBA" id="ARBA00023014"/>
    </source>
</evidence>
<dbReference type="GO" id="GO:0046872">
    <property type="term" value="F:metal ion binding"/>
    <property type="evidence" value="ECO:0007669"/>
    <property type="project" value="UniProtKB-KW"/>
</dbReference>
<evidence type="ECO:0000256" key="6">
    <source>
        <dbReference type="ARBA" id="ARBA00023004"/>
    </source>
</evidence>
<keyword evidence="6" id="KW-0408">Iron</keyword>
<dbReference type="HAMAP" id="MF_01351">
    <property type="entry name" value="NDH1_NuoI"/>
    <property type="match status" value="1"/>
</dbReference>
<evidence type="ECO:0000313" key="9">
    <source>
        <dbReference type="EMBL" id="SVA92433.1"/>
    </source>
</evidence>
<dbReference type="Gene3D" id="3.30.70.3270">
    <property type="match status" value="1"/>
</dbReference>
<comment type="cofactor">
    <cofactor evidence="1">
        <name>[4Fe-4S] cluster</name>
        <dbReference type="ChEBI" id="CHEBI:49883"/>
    </cofactor>
</comment>
<organism evidence="9">
    <name type="scientific">marine metagenome</name>
    <dbReference type="NCBI Taxonomy" id="408172"/>
    <lineage>
        <taxon>unclassified sequences</taxon>
        <taxon>metagenomes</taxon>
        <taxon>ecological metagenomes</taxon>
    </lineage>
</organism>
<dbReference type="PROSITE" id="PS00198">
    <property type="entry name" value="4FE4S_FER_1"/>
    <property type="match status" value="1"/>
</dbReference>
<evidence type="ECO:0000256" key="4">
    <source>
        <dbReference type="ARBA" id="ARBA00022723"/>
    </source>
</evidence>
<evidence type="ECO:0000256" key="5">
    <source>
        <dbReference type="ARBA" id="ARBA00022967"/>
    </source>
</evidence>
<reference evidence="9" key="1">
    <citation type="submission" date="2018-05" db="EMBL/GenBank/DDBJ databases">
        <authorList>
            <person name="Lanie J.A."/>
            <person name="Ng W.-L."/>
            <person name="Kazmierczak K.M."/>
            <person name="Andrzejewski T.M."/>
            <person name="Davidsen T.M."/>
            <person name="Wayne K.J."/>
            <person name="Tettelin H."/>
            <person name="Glass J.I."/>
            <person name="Rusch D."/>
            <person name="Podicherti R."/>
            <person name="Tsui H.-C.T."/>
            <person name="Winkler M.E."/>
        </authorList>
    </citation>
    <scope>NUCLEOTIDE SEQUENCE</scope>
</reference>
<accession>A0A381ZUK8</accession>
<dbReference type="AlphaFoldDB" id="A0A381ZUK8"/>
<dbReference type="PANTHER" id="PTHR10849:SF20">
    <property type="entry name" value="NADH DEHYDROGENASE [UBIQUINONE] IRON-SULFUR PROTEIN 8, MITOCHONDRIAL"/>
    <property type="match status" value="1"/>
</dbReference>
<evidence type="ECO:0000259" key="8">
    <source>
        <dbReference type="PROSITE" id="PS51379"/>
    </source>
</evidence>
<feature type="domain" description="4Fe-4S ferredoxin-type" evidence="8">
    <location>
        <begin position="117"/>
        <end position="146"/>
    </location>
</feature>
<keyword evidence="4" id="KW-0479">Metal-binding</keyword>
<feature type="domain" description="4Fe-4S ferredoxin-type" evidence="8">
    <location>
        <begin position="71"/>
        <end position="101"/>
    </location>
</feature>